<feature type="region of interest" description="Disordered" evidence="1">
    <location>
        <begin position="1042"/>
        <end position="1069"/>
    </location>
</feature>
<feature type="region of interest" description="Disordered" evidence="1">
    <location>
        <begin position="725"/>
        <end position="843"/>
    </location>
</feature>
<feature type="region of interest" description="Disordered" evidence="1">
    <location>
        <begin position="216"/>
        <end position="321"/>
    </location>
</feature>
<feature type="compositionally biased region" description="Polar residues" evidence="1">
    <location>
        <begin position="445"/>
        <end position="457"/>
    </location>
</feature>
<keyword evidence="2" id="KW-0812">Transmembrane</keyword>
<keyword evidence="2" id="KW-1133">Transmembrane helix</keyword>
<gene>
    <name evidence="4" type="ORF">NTEN_LOCUS19224</name>
</gene>
<evidence type="ECO:0000313" key="5">
    <source>
        <dbReference type="Proteomes" id="UP000479000"/>
    </source>
</evidence>
<feature type="region of interest" description="Disordered" evidence="1">
    <location>
        <begin position="909"/>
        <end position="930"/>
    </location>
</feature>
<dbReference type="PANTHER" id="PTHR21879">
    <property type="entry name" value="FI03362P-RELATED-RELATED"/>
    <property type="match status" value="1"/>
</dbReference>
<feature type="region of interest" description="Disordered" evidence="1">
    <location>
        <begin position="977"/>
        <end position="1001"/>
    </location>
</feature>
<proteinExistence type="predicted"/>
<feature type="region of interest" description="Disordered" evidence="1">
    <location>
        <begin position="353"/>
        <end position="382"/>
    </location>
</feature>
<dbReference type="GO" id="GO:0016020">
    <property type="term" value="C:membrane"/>
    <property type="evidence" value="ECO:0007669"/>
    <property type="project" value="TreeGrafter"/>
</dbReference>
<dbReference type="Proteomes" id="UP000479000">
    <property type="component" value="Unassembled WGS sequence"/>
</dbReference>
<feature type="compositionally biased region" description="Polar residues" evidence="1">
    <location>
        <begin position="1391"/>
        <end position="1414"/>
    </location>
</feature>
<organism evidence="4 5">
    <name type="scientific">Nesidiocoris tenuis</name>
    <dbReference type="NCBI Taxonomy" id="355587"/>
    <lineage>
        <taxon>Eukaryota</taxon>
        <taxon>Metazoa</taxon>
        <taxon>Ecdysozoa</taxon>
        <taxon>Arthropoda</taxon>
        <taxon>Hexapoda</taxon>
        <taxon>Insecta</taxon>
        <taxon>Pterygota</taxon>
        <taxon>Neoptera</taxon>
        <taxon>Paraneoptera</taxon>
        <taxon>Hemiptera</taxon>
        <taxon>Heteroptera</taxon>
        <taxon>Panheteroptera</taxon>
        <taxon>Cimicomorpha</taxon>
        <taxon>Miridae</taxon>
        <taxon>Dicyphina</taxon>
        <taxon>Nesidiocoris</taxon>
    </lineage>
</organism>
<feature type="region of interest" description="Disordered" evidence="1">
    <location>
        <begin position="1622"/>
        <end position="1647"/>
    </location>
</feature>
<feature type="region of interest" description="Disordered" evidence="1">
    <location>
        <begin position="1107"/>
        <end position="1172"/>
    </location>
</feature>
<feature type="compositionally biased region" description="Basic and acidic residues" evidence="1">
    <location>
        <begin position="458"/>
        <end position="470"/>
    </location>
</feature>
<feature type="compositionally biased region" description="Basic and acidic residues" evidence="1">
    <location>
        <begin position="281"/>
        <end position="290"/>
    </location>
</feature>
<feature type="compositionally biased region" description="Basic residues" evidence="1">
    <location>
        <begin position="1379"/>
        <end position="1390"/>
    </location>
</feature>
<keyword evidence="3" id="KW-0732">Signal</keyword>
<feature type="transmembrane region" description="Helical" evidence="2">
    <location>
        <begin position="659"/>
        <end position="677"/>
    </location>
</feature>
<feature type="compositionally biased region" description="Basic and acidic residues" evidence="1">
    <location>
        <begin position="765"/>
        <end position="774"/>
    </location>
</feature>
<protein>
    <submittedName>
        <fullName evidence="4">Uncharacterized protein</fullName>
    </submittedName>
</protein>
<evidence type="ECO:0000313" key="4">
    <source>
        <dbReference type="EMBL" id="CAB0014817.1"/>
    </source>
</evidence>
<feature type="transmembrane region" description="Helical" evidence="2">
    <location>
        <begin position="632"/>
        <end position="653"/>
    </location>
</feature>
<feature type="region of interest" description="Disordered" evidence="1">
    <location>
        <begin position="1677"/>
        <end position="1706"/>
    </location>
</feature>
<evidence type="ECO:0000256" key="1">
    <source>
        <dbReference type="SAM" id="MobiDB-lite"/>
    </source>
</evidence>
<feature type="compositionally biased region" description="Acidic residues" evidence="1">
    <location>
        <begin position="416"/>
        <end position="444"/>
    </location>
</feature>
<feature type="region of interest" description="Disordered" evidence="1">
    <location>
        <begin position="409"/>
        <end position="481"/>
    </location>
</feature>
<accession>A0A6H5HAX0</accession>
<feature type="compositionally biased region" description="Basic and acidic residues" evidence="1">
    <location>
        <begin position="729"/>
        <end position="748"/>
    </location>
</feature>
<evidence type="ECO:0000256" key="2">
    <source>
        <dbReference type="SAM" id="Phobius"/>
    </source>
</evidence>
<sequence>MRGGLFVCCLALASSAIWALPTPETPSAIEDGLETAYKWVQGCGDRDLSLCLKMRALTYVDRALRRPDPISLLADGAVSLVPTSAAAAREMSARAISEDELDATLPKDADDRDAQVETMLVDRVARFLESHTLQFKVPESSIDEVRKSLDEARGKKKKLKMLLPLLLMLKLKAAALIPIALGALALLALKALIVGKLALVLSALIGLQKLLSSKQHTQSSSLTRTTRKNTATTDDPWTRRSRPTELTSNRNRTERREKILNSASMRPIQPTSRNQNVENLKTLRHDEKSVNPDLVLRVRQLRERKKQKREEKEEDGKNSKYMPDLERVVAYATAAFVQQDISRHETMDLNQQQDENTRMELVPLQTKPPDNERPTEKTVQIRHATKELLRSLGYVDTKDDTVVGHHQGRELAASDPEQEDLPEPSTEQYDDEDDENDDDDDDMSTTENPETQWTTIRQEVRRPTSTEKVRTGTPTIRRRQDVVSTPISTRTTKLYPVGRLWDQQEEVQARQDEVQGVQRTVPTVPGSRPAMPGIMAILDAAFSCIWSGLGFECFSLKVVPMFRAMMGIPPIFPFPPTPYQSANTYDDNSYYVLPRNTDVAQDVANGDPSPRNQNEGEVQGRRRRLGLRLMKMAMVGLAAVKTLAIPALSVLSILSGKAIVFSLAAIVLTLAFGWSAGSFGKFAADRRVLDDNRDRHSMLPYQHYSNYNAPSSYSAHYKIDDALSDNDISESRSDRPARSTRTGDEKLPKQIRKVSTFNRPGRPSKKSEAVDRKASQSHLRLSRLNDSPAVPRPTKRFKKSTIAIAENSNSLELKPEKSAGSNRKSKSSKIHLVEPSDGKSATLSDTKIMSAEETGTEIKIHSTNVQVIEQSFNAQRAVRRTSTSPHQPDMLTLPGRVEVDFPKTQSEDLVDSSDIIPPTTVNSQSWERQPRQLETAEGSLNPKDMIAQNGSACLQPFLYPPQTGRDFYQTRDQVPENVNHDADEDSTAYHSSPAAGNGSRIKPWNKGIEAINHCQEEFCGEESVLHTLNEAFTFGTSVSNDLASSNKNELDPSKKHSSYNQTSSFQPHEATCQAAVKPTPTFDTELASHSQSYPSIGVPQSMEDRIAVSKQKMSAPSAATLLEQSSSKRCPPGEAKQPTKAKKTRSRSRQQVSHQEKAGPSKTRAGSSKTSQADTLTGIAMKKPNKQNSFGQNASVCGSEHETEIRGKSCQEPLVLGSDNFWESQPCCSHQQINQLPAASTDTELNEERHTSVGFEADSLSPPAIEGTPIQKLQSIATPAGPDDQPMRISDHQLLLPLTSPYGYQPTRSGRLTGRQEQLRIITATKGQQPIRDQSAHICLLSQSNETEANINAQALFVGPAVQSESQIVEPLANEKYGSKKQRTSNKKSGSRNPSSQLRSPKTVPKNSKSNPSRRTIKPRNKKAKDSSSQTYHQAPRTWEGEWPLDEEPGATRWSTQPDRLFGRFDNEYLPMQSQEGLNDQIPNQKPQTIRHFTSSHKFQMCDQLDRSAPAPFQRMFSTAPAQTTFIQAEQQHLTTQQPGSICGTPKMQSHENRCQDVNAEPSAPCQTKFTNELNRSHCPAERTVHQLPTNAGLFLHPAGNPQQGAGDSEYLLNTWMSHNRPSVRNSSQGALLTARPGPSSSSTSASKVKRWDNVLVEVVFIGDRCSVLVIHEDCHDPDQSQGGRQSLAGKKKSNSRGEDESPAIQNPLGQQLSICEICYNWREQLEEAKKNPYIHAWDEYVFPASEDKVPAVLEWMWKNLTAQTILTEGWILFRPFHQSEFSITIHDGMVEDLSIDTSISSTPGGRQYTASVYQSGYQTNGSNRKDGVAAAGPKRLTVQSVGWGHQKRSRL</sequence>
<feature type="compositionally biased region" description="Basic and acidic residues" evidence="1">
    <location>
        <begin position="308"/>
        <end position="321"/>
    </location>
</feature>
<name>A0A6H5HAX0_9HEMI</name>
<feature type="transmembrane region" description="Helical" evidence="2">
    <location>
        <begin position="162"/>
        <end position="181"/>
    </location>
</feature>
<dbReference type="PANTHER" id="PTHR21879:SF1">
    <property type="entry name" value="FI01546P"/>
    <property type="match status" value="1"/>
</dbReference>
<feature type="region of interest" description="Disordered" evidence="1">
    <location>
        <begin position="1370"/>
        <end position="1458"/>
    </location>
</feature>
<dbReference type="Pfam" id="PF07898">
    <property type="entry name" value="DUF1676"/>
    <property type="match status" value="1"/>
</dbReference>
<dbReference type="InterPro" id="IPR012464">
    <property type="entry name" value="DUF1676"/>
</dbReference>
<evidence type="ECO:0000256" key="3">
    <source>
        <dbReference type="SAM" id="SignalP"/>
    </source>
</evidence>
<reference evidence="4 5" key="1">
    <citation type="submission" date="2020-02" db="EMBL/GenBank/DDBJ databases">
        <authorList>
            <person name="Ferguson B K."/>
        </authorList>
    </citation>
    <scope>NUCLEOTIDE SEQUENCE [LARGE SCALE GENOMIC DNA]</scope>
</reference>
<feature type="chain" id="PRO_5026088673" evidence="3">
    <location>
        <begin position="20"/>
        <end position="1852"/>
    </location>
</feature>
<feature type="compositionally biased region" description="Polar residues" evidence="1">
    <location>
        <begin position="1622"/>
        <end position="1631"/>
    </location>
</feature>
<keyword evidence="5" id="KW-1185">Reference proteome</keyword>
<feature type="compositionally biased region" description="Basic residues" evidence="1">
    <location>
        <begin position="1139"/>
        <end position="1148"/>
    </location>
</feature>
<dbReference type="OrthoDB" id="8194491at2759"/>
<dbReference type="EMBL" id="CADCXU010028217">
    <property type="protein sequence ID" value="CAB0014817.1"/>
    <property type="molecule type" value="Genomic_DNA"/>
</dbReference>
<feature type="signal peptide" evidence="3">
    <location>
        <begin position="1"/>
        <end position="19"/>
    </location>
</feature>
<feature type="compositionally biased region" description="Polar residues" evidence="1">
    <location>
        <begin position="261"/>
        <end position="279"/>
    </location>
</feature>
<keyword evidence="2" id="KW-0472">Membrane</keyword>
<feature type="region of interest" description="Disordered" evidence="1">
    <location>
        <begin position="601"/>
        <end position="620"/>
    </location>
</feature>